<dbReference type="NCBIfam" id="NF038133">
    <property type="entry name" value="choice_anch_L"/>
    <property type="match status" value="1"/>
</dbReference>
<comment type="caution">
    <text evidence="1">The sequence shown here is derived from an EMBL/GenBank/DDBJ whole genome shotgun (WGS) entry which is preliminary data.</text>
</comment>
<proteinExistence type="predicted"/>
<reference evidence="1 2" key="1">
    <citation type="submission" date="2023-11" db="EMBL/GenBank/DDBJ databases">
        <title>Winogradskyella pelagius sp. nov., isolated from coastal sediment.</title>
        <authorList>
            <person name="Li F."/>
        </authorList>
    </citation>
    <scope>NUCLEOTIDE SEQUENCE [LARGE SCALE GENOMIC DNA]</scope>
    <source>
        <strain evidence="1 2">KCTC 23502</strain>
    </source>
</reference>
<dbReference type="InterPro" id="IPR049804">
    <property type="entry name" value="Choice_anch_L"/>
</dbReference>
<evidence type="ECO:0000313" key="1">
    <source>
        <dbReference type="EMBL" id="MDY2588417.1"/>
    </source>
</evidence>
<name>A0ABU5EPY8_9FLAO</name>
<sequence>MKLKIIYAFLLASFGFQYSTSQQIITDDSLPLEQLIQNNLGQNCVEISNIVSTINGSINGFSSYGFFERGDSNFPFENGIVLTTGNVNSAGNVLNTSSLNEGDDNWLTDADLENALGITNTQNATSIQFNFISVANQIQFNYILASEEYEQNFPCSYSDGFAFLIREAGSTEPFTNIALIPGTEIPVNTNTIHDVIVGQCDAQNEAYFEGYNIGDTNYNGRTVVMTATAAIQPNLEYEIKLVIADQNDENYDSAVFIEGNSFNASVDLGPDITTCGESVMLNGDIANPQATYQWFQDDILLNGENGASLEVVTSGTYRVEVTIQLNQTSCVIEDAVDITLNSEQPAGTLSDFLLCDDESNNGVEEFDFSLKDTEVLYSVPPSSYNISYHLSSEEAQNNINPIEGVFENTSSPQQIFVRIEDTVNGCLAYSTFNLVVNQVPEFVEPDPIIVCQDATLEGITYVDLTQANSQIANGNTSLFISYHYSQPEADLGINPIYSPYINNNISETLYVRVYDSSTGCFSTTTIDIQFQSSPSINTETQWINACEQDFDGFENFDLTSVIDNVLLGLTGVTVSFHENLYDAQNNINPIANPEDYQNIVPNYQVIYIRVEDDTTGCFAVTQLELHANIIQTVYSGEAFVVCDDPSNDGIADFDLNEVEADLEDGYDEFETTFYETEEDRNNNTNPLDQSIPYTVTNNGTTIYATIISDECTEFVTVELEIAQAIVLETQFADYCDDVVNDGFTTLFMDTFNTVASQGVSPANVKYYLTEEDAINNENILPDYVYNSSNPQLFYIRVTNSQTGCYGISSLEVTVVDAPEIMYPAPIIVCDDDDDGIATVNLESQIPGIVASTAGFEISFYTNNSDAINATNPISDTSNFTTSTTYIYARVANESSGCYSVSGFYVYVNTLPEFVPISNYENCEADISSVADFYFYLKDAEILNGQNDKFVTYYETEEDAIAGTNPINKYAAYQNTTSPQTIYVRVENYTDPNCFGTSSFELEVGSLPIFNPAESIFVCDDISNDGLVTVDLNETIATMEAGSPEDLDITFYTSQYNADNSLNPVDLTYTNSTNPQQLFARVDNGNYCYGISAFEINIISAPIVNPSNPLIACDDNYDGILTWDLTIAELDILDVRQDDIEVSYFESMDDLDTDANPIINPQNYTNTTNPQTIFVKVNNTISDCYVSIPVDIIVNLPPSINDFMTVEICDNTMSNFDLQTVNALVTNDDTDIVFTYHNTQEDADTNSNPLDNNFIYSLPSHTIFARVAYVSTGCYATYPFELIINPLPIANQPLDLETCDDTSNDGFEIFNLSSQNDDVLQGQDPNIFAVSYHNSIADAQSGDNPLTEDYNSQNGETIFIRVTNSNTGCYSTTQFNTIVYEAPSAVYPIVICDNNYDGINTFNLTEVETDLYAVMPNNISITYFESEEDLNADLNVIQFPENYENLSNPQTVYIKVFNNSANCYTAIPLELNTILPPPINEFEIFEICDNLDSSFNLSEIESVLVDDATNTQLSYFVSYSDAETNTNSLSENYTYSSINDVIFVRVEDTNTGCFYIYNFILQINPLPIANQPDDMELCDDESNDGFAIFDLQSQTNTVLGLQITDEFTVTYHVNYTDASSGDNALEASYNGNNEQNIIVRIENNETGCYSLTDFTLYVNPYPNIPNPITECDIDYDGITTFDLTMAEDDLFATADPYDILSYYESMADLEAENNAILNPQDYVNLSNPQTVFIKVYNTVADCYRSVPLELNVNLPPAINDFEVYEICENETNSFDLSTINSEIVDTSFNILISYYTSENDALLEENALDNNYTYVTSNDVIYARVEFSTTHCYHIYPFELQVNPLPMVNQPDNLEACDDNYDGQLIFNLNTQTPSILGNLNSLDYSVTYYNDQTLAEEGTNPIDSESYLAFNNELITARVENNATNCYSLVSFNTIVNRKPEINIPDQVVCIDNLPLIVSAETGFTSDTYLWSTNATTPDIEITEIGTYSVTVTSELGCETISTFNVTESESATIELTETVDFSDPNNITITISGIGNYVYILDDGEPQESNIFENVSLGYHTITIIDLNGCAEVTKEVVVVDAPKFFTPNGDSQNDTWHIVGIETLPGSIVYIFDRYGKLLKQLGSNTRGWDGTYNGNKMPSSDYWFLAEIRGGEKSFDVRGHFSLRR</sequence>
<dbReference type="InterPro" id="IPR026341">
    <property type="entry name" value="T9SS_type_B"/>
</dbReference>
<dbReference type="Pfam" id="PF13585">
    <property type="entry name" value="CHU_C"/>
    <property type="match status" value="1"/>
</dbReference>
<organism evidence="1 2">
    <name type="scientific">Winogradskyella aquimaris</name>
    <dbReference type="NCBI Taxonomy" id="864074"/>
    <lineage>
        <taxon>Bacteria</taxon>
        <taxon>Pseudomonadati</taxon>
        <taxon>Bacteroidota</taxon>
        <taxon>Flavobacteriia</taxon>
        <taxon>Flavobacteriales</taxon>
        <taxon>Flavobacteriaceae</taxon>
        <taxon>Winogradskyella</taxon>
    </lineage>
</organism>
<evidence type="ECO:0000313" key="2">
    <source>
        <dbReference type="Proteomes" id="UP001285855"/>
    </source>
</evidence>
<protein>
    <submittedName>
        <fullName evidence="1">Choice-of-anchor L domain-containing protein</fullName>
    </submittedName>
</protein>
<dbReference type="Proteomes" id="UP001285855">
    <property type="component" value="Unassembled WGS sequence"/>
</dbReference>
<accession>A0ABU5EPY8</accession>
<dbReference type="NCBIfam" id="TIGR04131">
    <property type="entry name" value="Bac_Flav_CTERM"/>
    <property type="match status" value="1"/>
</dbReference>
<dbReference type="EMBL" id="JAXDAE010000016">
    <property type="protein sequence ID" value="MDY2588417.1"/>
    <property type="molecule type" value="Genomic_DNA"/>
</dbReference>
<keyword evidence="2" id="KW-1185">Reference proteome</keyword>
<gene>
    <name evidence="1" type="ORF">SNF14_13795</name>
</gene>
<dbReference type="RefSeq" id="WP_320556765.1">
    <property type="nucleotide sequence ID" value="NZ_JAXDAE010000016.1"/>
</dbReference>